<dbReference type="PANTHER" id="PTHR42928:SF5">
    <property type="entry name" value="BLR1237 PROTEIN"/>
    <property type="match status" value="1"/>
</dbReference>
<accession>A0ABP8HHJ5</accession>
<keyword evidence="4" id="KW-1185">Reference proteome</keyword>
<comment type="caution">
    <text evidence="3">The sequence shown here is derived from an EMBL/GenBank/DDBJ whole genome shotgun (WGS) entry which is preliminary data.</text>
</comment>
<organism evidence="3 4">
    <name type="scientific">Pigmentiphaga soli</name>
    <dbReference type="NCBI Taxonomy" id="1007095"/>
    <lineage>
        <taxon>Bacteria</taxon>
        <taxon>Pseudomonadati</taxon>
        <taxon>Pseudomonadota</taxon>
        <taxon>Betaproteobacteria</taxon>
        <taxon>Burkholderiales</taxon>
        <taxon>Alcaligenaceae</taxon>
        <taxon>Pigmentiphaga</taxon>
    </lineage>
</organism>
<dbReference type="RefSeq" id="WP_345251425.1">
    <property type="nucleotide sequence ID" value="NZ_BAABFO010000022.1"/>
</dbReference>
<feature type="chain" id="PRO_5045903215" evidence="2">
    <location>
        <begin position="27"/>
        <end position="322"/>
    </location>
</feature>
<dbReference type="CDD" id="cd13578">
    <property type="entry name" value="PBP2_Bug27"/>
    <property type="match status" value="1"/>
</dbReference>
<evidence type="ECO:0000256" key="2">
    <source>
        <dbReference type="SAM" id="SignalP"/>
    </source>
</evidence>
<gene>
    <name evidence="3" type="ORF">GCM10023144_37630</name>
</gene>
<keyword evidence="2" id="KW-0732">Signal</keyword>
<reference evidence="4" key="1">
    <citation type="journal article" date="2019" name="Int. J. Syst. Evol. Microbiol.">
        <title>The Global Catalogue of Microorganisms (GCM) 10K type strain sequencing project: providing services to taxonomists for standard genome sequencing and annotation.</title>
        <authorList>
            <consortium name="The Broad Institute Genomics Platform"/>
            <consortium name="The Broad Institute Genome Sequencing Center for Infectious Disease"/>
            <person name="Wu L."/>
            <person name="Ma J."/>
        </authorList>
    </citation>
    <scope>NUCLEOTIDE SEQUENCE [LARGE SCALE GENOMIC DNA]</scope>
    <source>
        <strain evidence="4">JCM 17666</strain>
    </source>
</reference>
<proteinExistence type="inferred from homology"/>
<dbReference type="InterPro" id="IPR005064">
    <property type="entry name" value="BUG"/>
</dbReference>
<protein>
    <submittedName>
        <fullName evidence="3">Tripartite tricarboxylate transporter substrate binding protein</fullName>
    </submittedName>
</protein>
<dbReference type="Gene3D" id="3.40.190.150">
    <property type="entry name" value="Bordetella uptake gene, domain 1"/>
    <property type="match status" value="1"/>
</dbReference>
<feature type="signal peptide" evidence="2">
    <location>
        <begin position="1"/>
        <end position="26"/>
    </location>
</feature>
<dbReference type="Pfam" id="PF03401">
    <property type="entry name" value="TctC"/>
    <property type="match status" value="1"/>
</dbReference>
<sequence length="322" mass="33665">MHIARSFIRIAFVFAALFLGAAAARAEYPDKPVRIIISFPPGGASDSLARAIGKELSDAWHQTVIPENRGGANGVIAAQMLAKAPADGYTLGLVAIGHAINPLLYKNLPYDTDADFQPISLIATYPMAVLVPPGSPAKDLKSLIALAKSSPAPMTYASGGNGSSQHLAGALFAKMAGLNLTHVPYKGGAPALKDVAAGNVDMIVTLPSLPMLQSGMVRALAMTSPKRALALPDVPTLSELALPGYQSVAWYGLVAPKGLPPDVLRKLSEATIRAVHSKTVRDVSATQGGEPAGSTPEEFAAFIKAERARYEPIIREANITAE</sequence>
<dbReference type="InterPro" id="IPR042100">
    <property type="entry name" value="Bug_dom1"/>
</dbReference>
<comment type="similarity">
    <text evidence="1">Belongs to the UPF0065 (bug) family.</text>
</comment>
<dbReference type="Gene3D" id="3.40.190.10">
    <property type="entry name" value="Periplasmic binding protein-like II"/>
    <property type="match status" value="1"/>
</dbReference>
<evidence type="ECO:0000313" key="4">
    <source>
        <dbReference type="Proteomes" id="UP001501671"/>
    </source>
</evidence>
<evidence type="ECO:0000313" key="3">
    <source>
        <dbReference type="EMBL" id="GAA4339431.1"/>
    </source>
</evidence>
<evidence type="ECO:0000256" key="1">
    <source>
        <dbReference type="ARBA" id="ARBA00006987"/>
    </source>
</evidence>
<dbReference type="PIRSF" id="PIRSF017082">
    <property type="entry name" value="YflP"/>
    <property type="match status" value="1"/>
</dbReference>
<dbReference type="EMBL" id="BAABFO010000022">
    <property type="protein sequence ID" value="GAA4339431.1"/>
    <property type="molecule type" value="Genomic_DNA"/>
</dbReference>
<dbReference type="PANTHER" id="PTHR42928">
    <property type="entry name" value="TRICARBOXYLATE-BINDING PROTEIN"/>
    <property type="match status" value="1"/>
</dbReference>
<dbReference type="Proteomes" id="UP001501671">
    <property type="component" value="Unassembled WGS sequence"/>
</dbReference>
<dbReference type="SUPFAM" id="SSF53850">
    <property type="entry name" value="Periplasmic binding protein-like II"/>
    <property type="match status" value="1"/>
</dbReference>
<name>A0ABP8HHJ5_9BURK</name>